<reference evidence="2" key="1">
    <citation type="submission" date="2020-02" db="EMBL/GenBank/DDBJ databases">
        <authorList>
            <person name="Meier V. D."/>
        </authorList>
    </citation>
    <scope>NUCLEOTIDE SEQUENCE</scope>
    <source>
        <strain evidence="2">AVDCRST_MAG69</strain>
    </source>
</reference>
<name>A0A6J4SMV6_9ACTN</name>
<keyword evidence="1" id="KW-0812">Transmembrane</keyword>
<accession>A0A6J4SMV6</accession>
<gene>
    <name evidence="2" type="ORF">AVDCRST_MAG69-1643</name>
</gene>
<keyword evidence="1" id="KW-0472">Membrane</keyword>
<sequence length="84" mass="8465">MTGSSSKPSGTSLSLTTGGITLLGVLLSVGVTVAFGIKAEWWIRAIAGLSTTVGLIVVVKVTTAAGRGPLARVANWIIGSPGEW</sequence>
<feature type="transmembrane region" description="Helical" evidence="1">
    <location>
        <begin position="12"/>
        <end position="35"/>
    </location>
</feature>
<evidence type="ECO:0000313" key="2">
    <source>
        <dbReference type="EMBL" id="CAA9496509.1"/>
    </source>
</evidence>
<dbReference type="EMBL" id="CADCVP010000172">
    <property type="protein sequence ID" value="CAA9496509.1"/>
    <property type="molecule type" value="Genomic_DNA"/>
</dbReference>
<feature type="transmembrane region" description="Helical" evidence="1">
    <location>
        <begin position="41"/>
        <end position="62"/>
    </location>
</feature>
<dbReference type="AlphaFoldDB" id="A0A6J4SMV6"/>
<keyword evidence="1" id="KW-1133">Transmembrane helix</keyword>
<protein>
    <submittedName>
        <fullName evidence="2">Uncharacterized protein</fullName>
    </submittedName>
</protein>
<organism evidence="2">
    <name type="scientific">uncultured Solirubrobacteraceae bacterium</name>
    <dbReference type="NCBI Taxonomy" id="1162706"/>
    <lineage>
        <taxon>Bacteria</taxon>
        <taxon>Bacillati</taxon>
        <taxon>Actinomycetota</taxon>
        <taxon>Thermoleophilia</taxon>
        <taxon>Solirubrobacterales</taxon>
        <taxon>Solirubrobacteraceae</taxon>
        <taxon>environmental samples</taxon>
    </lineage>
</organism>
<evidence type="ECO:0000256" key="1">
    <source>
        <dbReference type="SAM" id="Phobius"/>
    </source>
</evidence>
<proteinExistence type="predicted"/>